<dbReference type="InterPro" id="IPR036864">
    <property type="entry name" value="Zn2-C6_fun-type_DNA-bd_sf"/>
</dbReference>
<dbReference type="InterPro" id="IPR050815">
    <property type="entry name" value="TF_fung"/>
</dbReference>
<dbReference type="GO" id="GO:0005634">
    <property type="term" value="C:nucleus"/>
    <property type="evidence" value="ECO:0007669"/>
    <property type="project" value="UniProtKB-SubCell"/>
</dbReference>
<dbReference type="PANTHER" id="PTHR47338">
    <property type="entry name" value="ZN(II)2CYS6 TRANSCRIPTION FACTOR (EUROFUNG)-RELATED"/>
    <property type="match status" value="1"/>
</dbReference>
<evidence type="ECO:0000256" key="6">
    <source>
        <dbReference type="SAM" id="Coils"/>
    </source>
</evidence>
<keyword evidence="3" id="KW-0805">Transcription regulation</keyword>
<dbReference type="Proteomes" id="UP000045706">
    <property type="component" value="Unassembled WGS sequence"/>
</dbReference>
<evidence type="ECO:0000256" key="2">
    <source>
        <dbReference type="ARBA" id="ARBA00022723"/>
    </source>
</evidence>
<dbReference type="EMBL" id="CVQI01023335">
    <property type="protein sequence ID" value="CRK31002.1"/>
    <property type="molecule type" value="Genomic_DNA"/>
</dbReference>
<feature type="coiled-coil region" evidence="6">
    <location>
        <begin position="117"/>
        <end position="144"/>
    </location>
</feature>
<dbReference type="GO" id="GO:0006351">
    <property type="term" value="P:DNA-templated transcription"/>
    <property type="evidence" value="ECO:0007669"/>
    <property type="project" value="InterPro"/>
</dbReference>
<feature type="non-terminal residue" evidence="9">
    <location>
        <position position="1"/>
    </location>
</feature>
<keyword evidence="4" id="KW-0804">Transcription</keyword>
<dbReference type="Pfam" id="PF04082">
    <property type="entry name" value="Fungal_trans"/>
    <property type="match status" value="1"/>
</dbReference>
<evidence type="ECO:0000256" key="3">
    <source>
        <dbReference type="ARBA" id="ARBA00023015"/>
    </source>
</evidence>
<dbReference type="AlphaFoldDB" id="A0A0G4M9N8"/>
<dbReference type="PANTHER" id="PTHR47338:SF10">
    <property type="entry name" value="TRANSCRIPTION FACTOR DOMAIN-CONTAINING PROTEIN-RELATED"/>
    <property type="match status" value="1"/>
</dbReference>
<dbReference type="InterPro" id="IPR001138">
    <property type="entry name" value="Zn2Cys6_DnaBD"/>
</dbReference>
<feature type="domain" description="Zn(2)-C6 fungal-type" evidence="8">
    <location>
        <begin position="80"/>
        <end position="110"/>
    </location>
</feature>
<evidence type="ECO:0000259" key="8">
    <source>
        <dbReference type="PROSITE" id="PS50048"/>
    </source>
</evidence>
<evidence type="ECO:0000313" key="10">
    <source>
        <dbReference type="Proteomes" id="UP000045706"/>
    </source>
</evidence>
<dbReference type="PROSITE" id="PS00463">
    <property type="entry name" value="ZN2_CY6_FUNGAL_1"/>
    <property type="match status" value="1"/>
</dbReference>
<dbReference type="GO" id="GO:0003677">
    <property type="term" value="F:DNA binding"/>
    <property type="evidence" value="ECO:0007669"/>
    <property type="project" value="InterPro"/>
</dbReference>
<keyword evidence="2" id="KW-0479">Metal-binding</keyword>
<dbReference type="CDD" id="cd12148">
    <property type="entry name" value="fungal_TF_MHR"/>
    <property type="match status" value="1"/>
</dbReference>
<dbReference type="PROSITE" id="PS50048">
    <property type="entry name" value="ZN2_CY6_FUNGAL_2"/>
    <property type="match status" value="1"/>
</dbReference>
<feature type="compositionally biased region" description="Pro residues" evidence="7">
    <location>
        <begin position="65"/>
        <end position="75"/>
    </location>
</feature>
<keyword evidence="5" id="KW-0539">Nucleus</keyword>
<dbReference type="InterPro" id="IPR007219">
    <property type="entry name" value="XnlR_reg_dom"/>
</dbReference>
<evidence type="ECO:0000256" key="4">
    <source>
        <dbReference type="ARBA" id="ARBA00023163"/>
    </source>
</evidence>
<proteinExistence type="predicted"/>
<dbReference type="CDD" id="cd00067">
    <property type="entry name" value="GAL4"/>
    <property type="match status" value="1"/>
</dbReference>
<name>A0A0G4M9N8_VERLO</name>
<accession>A0A0G4M9N8</accession>
<comment type="subcellular location">
    <subcellularLocation>
        <location evidence="1">Nucleus</location>
    </subcellularLocation>
</comment>
<dbReference type="SUPFAM" id="SSF57701">
    <property type="entry name" value="Zn2/Cys6 DNA-binding domain"/>
    <property type="match status" value="1"/>
</dbReference>
<feature type="region of interest" description="Disordered" evidence="7">
    <location>
        <begin position="51"/>
        <end position="75"/>
    </location>
</feature>
<feature type="compositionally biased region" description="Polar residues" evidence="7">
    <location>
        <begin position="51"/>
        <end position="62"/>
    </location>
</feature>
<sequence length="718" mass="80285">RNQTSESEAQHRTQTYILTGLKQHKSQIAYTCERFLLKTNLLEHPASAPLRSTISGMATPGSSDGPPPQPNEPPPVIRISCRRCRGRKLKCDRATPRCSRCVKADEDCAYPGSRQTNVGKRTQVRELEAKLGQLENKIKIISAANEPETDDFPDIATTNFDPFLPTGTAFGSLPIHTHPAVQPTPPYDDHTSQTEISRLGLFEQLPAIELIEELTAIFFAELHHADPILHQERYIASLYLPAHMRPPMCLQYIVMASAATVNRVHQQLAMPFYQRARAYAESDEMKGKGEYFLTLRHAQFWILCSNFEARQMWYSRASTSLGRSVRIAQMLNLHQLDRKALQARSILAPARDWTETEERRRTWWVVFCIDRFVCGATGWPALVNDRDIHILLPASEEAFKSGVEEKTSTLKSVLEETGEGYSSFAGRILAAHLFHETMEHTEQPAAEGNPEDVENGLYWKQHRDIDNSLATLLMALPETLRLPRNIRSANAVFVNVMTQAAIISLHRAAQWTMRPLRDILPEHTVRQSQNRLLPAAEEISHVFRMVPDIEATMQNAMLTFAAYMAALVFLEDSAAEHSQQSESSMDFLVGMLVTVGRNNAMVASLANQLAIDMHHLGIKSAVATKAFEFLAPKLAEKMADSPGVNFCLLHGPPRADDTALAGITPQSSTTQTISSEKSGLEGLAGTSQIHDEDEMRWANTVAESPPLGLRYPYEAMTW</sequence>
<reference evidence="10" key="1">
    <citation type="submission" date="2015-05" db="EMBL/GenBank/DDBJ databases">
        <authorList>
            <person name="Fogelqvist Johan"/>
        </authorList>
    </citation>
    <scope>NUCLEOTIDE SEQUENCE [LARGE SCALE GENOMIC DNA]</scope>
</reference>
<evidence type="ECO:0000256" key="1">
    <source>
        <dbReference type="ARBA" id="ARBA00004123"/>
    </source>
</evidence>
<dbReference type="GO" id="GO:0000981">
    <property type="term" value="F:DNA-binding transcription factor activity, RNA polymerase II-specific"/>
    <property type="evidence" value="ECO:0007669"/>
    <property type="project" value="InterPro"/>
</dbReference>
<keyword evidence="6" id="KW-0175">Coiled coil</keyword>
<dbReference type="SMART" id="SM00066">
    <property type="entry name" value="GAL4"/>
    <property type="match status" value="1"/>
</dbReference>
<evidence type="ECO:0000313" key="9">
    <source>
        <dbReference type="EMBL" id="CRK31002.1"/>
    </source>
</evidence>
<protein>
    <recommendedName>
        <fullName evidence="8">Zn(2)-C6 fungal-type domain-containing protein</fullName>
    </recommendedName>
</protein>
<evidence type="ECO:0000256" key="7">
    <source>
        <dbReference type="SAM" id="MobiDB-lite"/>
    </source>
</evidence>
<dbReference type="GO" id="GO:0008270">
    <property type="term" value="F:zinc ion binding"/>
    <property type="evidence" value="ECO:0007669"/>
    <property type="project" value="InterPro"/>
</dbReference>
<gene>
    <name evidence="9" type="ORF">BN1723_003737</name>
</gene>
<organism evidence="9 10">
    <name type="scientific">Verticillium longisporum</name>
    <name type="common">Verticillium dahliae var. longisporum</name>
    <dbReference type="NCBI Taxonomy" id="100787"/>
    <lineage>
        <taxon>Eukaryota</taxon>
        <taxon>Fungi</taxon>
        <taxon>Dikarya</taxon>
        <taxon>Ascomycota</taxon>
        <taxon>Pezizomycotina</taxon>
        <taxon>Sordariomycetes</taxon>
        <taxon>Hypocreomycetidae</taxon>
        <taxon>Glomerellales</taxon>
        <taxon>Plectosphaerellaceae</taxon>
        <taxon>Verticillium</taxon>
    </lineage>
</organism>
<dbReference type="Pfam" id="PF00172">
    <property type="entry name" value="Zn_clus"/>
    <property type="match status" value="1"/>
</dbReference>
<evidence type="ECO:0000256" key="5">
    <source>
        <dbReference type="ARBA" id="ARBA00023242"/>
    </source>
</evidence>
<dbReference type="Gene3D" id="4.10.240.10">
    <property type="entry name" value="Zn(2)-C6 fungal-type DNA-binding domain"/>
    <property type="match status" value="1"/>
</dbReference>
<dbReference type="SMART" id="SM00906">
    <property type="entry name" value="Fungal_trans"/>
    <property type="match status" value="1"/>
</dbReference>